<dbReference type="EMBL" id="CAJNAS010000037">
    <property type="protein sequence ID" value="CAE6964938.1"/>
    <property type="molecule type" value="Genomic_DNA"/>
</dbReference>
<name>A0A9N8NFM9_9BURK</name>
<proteinExistence type="predicted"/>
<accession>A0A9N8NFM9</accession>
<organism evidence="2 3">
    <name type="scientific">Paraburkholderia domus</name>
    <dbReference type="NCBI Taxonomy" id="2793075"/>
    <lineage>
        <taxon>Bacteria</taxon>
        <taxon>Pseudomonadati</taxon>
        <taxon>Pseudomonadota</taxon>
        <taxon>Betaproteobacteria</taxon>
        <taxon>Burkholderiales</taxon>
        <taxon>Burkholderiaceae</taxon>
        <taxon>Paraburkholderia</taxon>
    </lineage>
</organism>
<evidence type="ECO:0000313" key="3">
    <source>
        <dbReference type="Proteomes" id="UP000675121"/>
    </source>
</evidence>
<evidence type="ECO:0000256" key="1">
    <source>
        <dbReference type="SAM" id="MobiDB-lite"/>
    </source>
</evidence>
<feature type="region of interest" description="Disordered" evidence="1">
    <location>
        <begin position="1"/>
        <end position="36"/>
    </location>
</feature>
<keyword evidence="3" id="KW-1185">Reference proteome</keyword>
<sequence>MPQSHRAQRKSQVGLEHGASPSQHLRSRVNMAFLES</sequence>
<comment type="caution">
    <text evidence="2">The sequence shown here is derived from an EMBL/GenBank/DDBJ whole genome shotgun (WGS) entry which is preliminary data.</text>
</comment>
<dbReference type="Proteomes" id="UP000675121">
    <property type="component" value="Unassembled WGS sequence"/>
</dbReference>
<protein>
    <submittedName>
        <fullName evidence="2">Uncharacterized protein</fullName>
    </submittedName>
</protein>
<reference evidence="2" key="1">
    <citation type="submission" date="2021-02" db="EMBL/GenBank/DDBJ databases">
        <authorList>
            <person name="Vanwijnsberghe S."/>
        </authorList>
    </citation>
    <scope>NUCLEOTIDE SEQUENCE</scope>
    <source>
        <strain evidence="2">R-70211</strain>
    </source>
</reference>
<dbReference type="AlphaFoldDB" id="A0A9N8NFM9"/>
<gene>
    <name evidence="2" type="ORF">R70211_07264</name>
</gene>
<evidence type="ECO:0000313" key="2">
    <source>
        <dbReference type="EMBL" id="CAE6964938.1"/>
    </source>
</evidence>